<reference evidence="2" key="1">
    <citation type="submission" date="2016-06" db="EMBL/GenBank/DDBJ databases">
        <title>Whole genome sequencing of Thermus brockianus strain GE-1.</title>
        <authorList>
            <person name="Schaefers C."/>
            <person name="Blank S."/>
            <person name="Wiebusch S."/>
            <person name="Elleuche S."/>
            <person name="Antranikian G."/>
        </authorList>
    </citation>
    <scope>NUCLEOTIDE SEQUENCE [LARGE SCALE GENOMIC DNA]</scope>
    <source>
        <strain evidence="2">GE-1</strain>
        <plasmid evidence="2">ptb1</plasmid>
    </source>
</reference>
<dbReference type="KEGG" id="tbc:A0O31_02311"/>
<keyword evidence="1" id="KW-0614">Plasmid</keyword>
<evidence type="ECO:0000313" key="2">
    <source>
        <dbReference type="Proteomes" id="UP000182993"/>
    </source>
</evidence>
<sequence>MDGRYRHLLIVKRKRKFAEFAQHRYTAEEERNPTAALAGYWQVIFHVTGYKPRPFLDARG</sequence>
<gene>
    <name evidence="1" type="ORF">A0O31_02311</name>
</gene>
<dbReference type="Proteomes" id="UP000182993">
    <property type="component" value="Plasmid pTB1"/>
</dbReference>
<proteinExistence type="predicted"/>
<dbReference type="RefSeq" id="WP_071678040.1">
    <property type="nucleotide sequence ID" value="NZ_CP016313.1"/>
</dbReference>
<dbReference type="EMBL" id="CP016313">
    <property type="protein sequence ID" value="APD10338.1"/>
    <property type="molecule type" value="Genomic_DNA"/>
</dbReference>
<dbReference type="OrthoDB" id="31012at2"/>
<accession>A0A1J0LW35</accession>
<geneLocation type="plasmid" evidence="2">
    <name>ptb1</name>
</geneLocation>
<evidence type="ECO:0000313" key="1">
    <source>
        <dbReference type="EMBL" id="APD10338.1"/>
    </source>
</evidence>
<dbReference type="AlphaFoldDB" id="A0A1J0LW35"/>
<protein>
    <submittedName>
        <fullName evidence="1">Uncharacterized protein</fullName>
    </submittedName>
</protein>
<name>A0A1J0LW35_THEBO</name>
<organism evidence="1 2">
    <name type="scientific">Thermus brockianus</name>
    <dbReference type="NCBI Taxonomy" id="56956"/>
    <lineage>
        <taxon>Bacteria</taxon>
        <taxon>Thermotogati</taxon>
        <taxon>Deinococcota</taxon>
        <taxon>Deinococci</taxon>
        <taxon>Thermales</taxon>
        <taxon>Thermaceae</taxon>
        <taxon>Thermus</taxon>
    </lineage>
</organism>